<dbReference type="Proteomes" id="UP000540191">
    <property type="component" value="Unassembled WGS sequence"/>
</dbReference>
<dbReference type="EMBL" id="JACHNA010000001">
    <property type="protein sequence ID" value="MBB4736367.1"/>
    <property type="molecule type" value="Genomic_DNA"/>
</dbReference>
<proteinExistence type="predicted"/>
<reference evidence="1 2" key="1">
    <citation type="submission" date="2020-08" db="EMBL/GenBank/DDBJ databases">
        <title>Sequencing the genomes of 1000 actinobacteria strains.</title>
        <authorList>
            <person name="Klenk H.-P."/>
        </authorList>
    </citation>
    <scope>NUCLEOTIDE SEQUENCE [LARGE SCALE GENOMIC DNA]</scope>
    <source>
        <strain evidence="1 2">DSM 23974</strain>
    </source>
</reference>
<dbReference type="AlphaFoldDB" id="A0A7W7M461"/>
<evidence type="ECO:0000313" key="2">
    <source>
        <dbReference type="Proteomes" id="UP000540191"/>
    </source>
</evidence>
<dbReference type="InterPro" id="IPR038078">
    <property type="entry name" value="PhoU-like_sf"/>
</dbReference>
<dbReference type="RefSeq" id="WP_343059345.1">
    <property type="nucleotide sequence ID" value="NZ_JACHNA010000001.1"/>
</dbReference>
<sequence>MSTQRTPWLTTRDTPALRHMVALSDALSRCVRVVAQTPASTGASLDAAERELTDLDADATASLMSFLTALRSSYVTPLPRQDLYVLAAGVHTAVQRVVGSGLLVHHGRFDSLPQPALDLLETISMQADLLGRVPAQLRDLDTLEETWMQLLRASRRTDRVLMEWLASLGDDLLQRDFNRQREIAWAIEAAMQALHEVNVHLGAVLVRES</sequence>
<gene>
    <name evidence="1" type="ORF">HDA30_001875</name>
</gene>
<dbReference type="Gene3D" id="1.20.58.220">
    <property type="entry name" value="Phosphate transport system protein phou homolog 2, domain 2"/>
    <property type="match status" value="1"/>
</dbReference>
<evidence type="ECO:0008006" key="3">
    <source>
        <dbReference type="Google" id="ProtNLM"/>
    </source>
</evidence>
<keyword evidence="2" id="KW-1185">Reference proteome</keyword>
<name>A0A7W7M461_9MICC</name>
<organism evidence="1 2">
    <name type="scientific">Micrococcus cohnii</name>
    <dbReference type="NCBI Taxonomy" id="993416"/>
    <lineage>
        <taxon>Bacteria</taxon>
        <taxon>Bacillati</taxon>
        <taxon>Actinomycetota</taxon>
        <taxon>Actinomycetes</taxon>
        <taxon>Micrococcales</taxon>
        <taxon>Micrococcaceae</taxon>
        <taxon>Micrococcus</taxon>
    </lineage>
</organism>
<evidence type="ECO:0000313" key="1">
    <source>
        <dbReference type="EMBL" id="MBB4736367.1"/>
    </source>
</evidence>
<comment type="caution">
    <text evidence="1">The sequence shown here is derived from an EMBL/GenBank/DDBJ whole genome shotgun (WGS) entry which is preliminary data.</text>
</comment>
<protein>
    <recommendedName>
        <fullName evidence="3">Nuclease PIN</fullName>
    </recommendedName>
</protein>
<accession>A0A7W7M461</accession>